<protein>
    <submittedName>
        <fullName evidence="1">Uncharacterized protein</fullName>
    </submittedName>
</protein>
<evidence type="ECO:0000313" key="2">
    <source>
        <dbReference type="Proteomes" id="UP001485459"/>
    </source>
</evidence>
<dbReference type="Proteomes" id="UP001485459">
    <property type="component" value="Chromosome"/>
</dbReference>
<dbReference type="EMBL" id="CP149822">
    <property type="protein sequence ID" value="WZN40142.1"/>
    <property type="molecule type" value="Genomic_DNA"/>
</dbReference>
<sequence length="64" mass="6623">MRLLTGTSCNPARWNALASISSLYSVAVPCADTKPMSSGSSWLRRIAAVSAEASSAPVLDGPEI</sequence>
<name>A0ABZ2YK75_9BACT</name>
<proteinExistence type="predicted"/>
<reference evidence="2" key="1">
    <citation type="submission" date="2024-03" db="EMBL/GenBank/DDBJ databases">
        <title>Chitinophaga horti sp. nov., isolated from garden soil.</title>
        <authorList>
            <person name="Lee D.S."/>
            <person name="Han D.M."/>
            <person name="Baek J.H."/>
            <person name="Choi D.G."/>
            <person name="Jeon J.H."/>
            <person name="Jeon C.O."/>
        </authorList>
    </citation>
    <scope>NUCLEOTIDE SEQUENCE [LARGE SCALE GENOMIC DNA]</scope>
    <source>
        <strain evidence="2">GPA1</strain>
    </source>
</reference>
<evidence type="ECO:0000313" key="1">
    <source>
        <dbReference type="EMBL" id="WZN40142.1"/>
    </source>
</evidence>
<organism evidence="1 2">
    <name type="scientific">Chitinophaga pollutisoli</name>
    <dbReference type="NCBI Taxonomy" id="3133966"/>
    <lineage>
        <taxon>Bacteria</taxon>
        <taxon>Pseudomonadati</taxon>
        <taxon>Bacteroidota</taxon>
        <taxon>Chitinophagia</taxon>
        <taxon>Chitinophagales</taxon>
        <taxon>Chitinophagaceae</taxon>
        <taxon>Chitinophaga</taxon>
    </lineage>
</organism>
<gene>
    <name evidence="1" type="ORF">WJU16_19425</name>
</gene>
<keyword evidence="2" id="KW-1185">Reference proteome</keyword>
<accession>A0ABZ2YK75</accession>